<feature type="transmembrane region" description="Helical" evidence="6">
    <location>
        <begin position="650"/>
        <end position="668"/>
    </location>
</feature>
<dbReference type="GO" id="GO:0017004">
    <property type="term" value="P:cytochrome complex assembly"/>
    <property type="evidence" value="ECO:0007669"/>
    <property type="project" value="UniProtKB-KW"/>
</dbReference>
<feature type="domain" description="Cytochrome c assembly protein" evidence="7">
    <location>
        <begin position="500"/>
        <end position="703"/>
    </location>
</feature>
<dbReference type="AlphaFoldDB" id="A0A6N3D795"/>
<dbReference type="InterPro" id="IPR002541">
    <property type="entry name" value="Cyt_c_assembly"/>
</dbReference>
<comment type="subcellular location">
    <subcellularLocation>
        <location evidence="1">Membrane</location>
        <topology evidence="1">Multi-pass membrane protein</topology>
    </subcellularLocation>
</comment>
<feature type="transmembrane region" description="Helical" evidence="6">
    <location>
        <begin position="21"/>
        <end position="45"/>
    </location>
</feature>
<dbReference type="InterPro" id="IPR045062">
    <property type="entry name" value="Cyt_c_biogenesis_CcsA/CcmC"/>
</dbReference>
<feature type="transmembrane region" description="Helical" evidence="6">
    <location>
        <begin position="529"/>
        <end position="545"/>
    </location>
</feature>
<evidence type="ECO:0000313" key="9">
    <source>
        <dbReference type="EMBL" id="VYU22999.1"/>
    </source>
</evidence>
<dbReference type="GO" id="GO:0005886">
    <property type="term" value="C:plasma membrane"/>
    <property type="evidence" value="ECO:0007669"/>
    <property type="project" value="TreeGrafter"/>
</dbReference>
<sequence length="708" mass="80274">MYRREKTLQRKVSRLLRTYPVHSLYIMKSVPFILLFGAAAGIGISTFVEDAHGTPFIQTYVYGTWWFKLLWTTVIVTSAALFVRRKMWKNFPLLVLHLSFGVIFAGALTTAFTGHKGILHLRKGQPTGEYVNERKQVARLPFMMCLDSFRIAYYPGTEAPADYVSQISCQHIDGDIFARPIVSMNRIFSAQGYRFYQSSYDEDLEGSWLSVNYDPWGTGITYTGFCLMGLGCLLLLCARGGDFRRLLRHPLIRKGGLFLIALFGGCQLKADPALPVVKRVQADSLAIQQVVYNDRVAPFNTLARDFVQKIYGRPSFHGITPEQVVSSWMLYPEEWNRTPIIHIKNQELRTALGLKEEYASLNHLFDGTQYKLQPLWQREQGNRSKLAQAIQETDEKVGLILMLRQGTLVRPLPPDVSPLSTQKVNAELWYNRIPFSKILFMVNLTLGFAAFGLFMFRMLTGRKEKAVSRRVWGTALCLTTLFHATGYALRGYIRGGFPLSNGYETMQFVALAVLLTACLLQRRFPFTRPFGFLLSGFTLLVAYLGEMNPQITPLMPVLASPWLSWHVSLIMISYGLFAFTFLNGILALCLIGKQKNTASPITGEQIEQLTLLSRLLLYPGTFLLGTGIVLGAVWANVSWGSYWSWDPKEVWALAAFIIYGISFHRKSLPYFQHPWLFHGYMILAFAVVLMTYFGVNYLLGGMHSYANS</sequence>
<feature type="domain" description="ResB-like" evidence="8">
    <location>
        <begin position="80"/>
        <end position="202"/>
    </location>
</feature>
<dbReference type="PANTHER" id="PTHR30071:SF1">
    <property type="entry name" value="CYTOCHROME B_B6 PROTEIN-RELATED"/>
    <property type="match status" value="1"/>
</dbReference>
<dbReference type="EMBL" id="CACRUT010000015">
    <property type="protein sequence ID" value="VYU22999.1"/>
    <property type="molecule type" value="Genomic_DNA"/>
</dbReference>
<dbReference type="Pfam" id="PF05140">
    <property type="entry name" value="ResB"/>
    <property type="match status" value="1"/>
</dbReference>
<dbReference type="Pfam" id="PF01578">
    <property type="entry name" value="Cytochrom_C_asm"/>
    <property type="match status" value="1"/>
</dbReference>
<gene>
    <name evidence="9" type="primary">ccsA</name>
    <name evidence="9" type="ORF">PCLFYP37_02252</name>
</gene>
<keyword evidence="2 6" id="KW-0812">Transmembrane</keyword>
<evidence type="ECO:0000256" key="5">
    <source>
        <dbReference type="ARBA" id="ARBA00023136"/>
    </source>
</evidence>
<feature type="transmembrane region" description="Helical" evidence="6">
    <location>
        <begin position="219"/>
        <end position="239"/>
    </location>
</feature>
<feature type="transmembrane region" description="Helical" evidence="6">
    <location>
        <begin position="90"/>
        <end position="112"/>
    </location>
</feature>
<dbReference type="PANTHER" id="PTHR30071">
    <property type="entry name" value="HEME EXPORTER PROTEIN C"/>
    <property type="match status" value="1"/>
</dbReference>
<feature type="transmembrane region" description="Helical" evidence="6">
    <location>
        <begin position="615"/>
        <end position="635"/>
    </location>
</feature>
<dbReference type="InterPro" id="IPR007816">
    <property type="entry name" value="ResB-like_domain"/>
</dbReference>
<evidence type="ECO:0000259" key="8">
    <source>
        <dbReference type="Pfam" id="PF05140"/>
    </source>
</evidence>
<protein>
    <submittedName>
        <fullName evidence="9">Cytochrome c biogenesis protein CcsA</fullName>
    </submittedName>
</protein>
<feature type="transmembrane region" description="Helical" evidence="6">
    <location>
        <begin position="565"/>
        <end position="591"/>
    </location>
</feature>
<evidence type="ECO:0000256" key="2">
    <source>
        <dbReference type="ARBA" id="ARBA00022692"/>
    </source>
</evidence>
<keyword evidence="4 6" id="KW-1133">Transmembrane helix</keyword>
<evidence type="ECO:0000256" key="3">
    <source>
        <dbReference type="ARBA" id="ARBA00022748"/>
    </source>
</evidence>
<feature type="transmembrane region" description="Helical" evidence="6">
    <location>
        <begin position="65"/>
        <end position="83"/>
    </location>
</feature>
<keyword evidence="3" id="KW-0201">Cytochrome c-type biogenesis</keyword>
<proteinExistence type="predicted"/>
<feature type="transmembrane region" description="Helical" evidence="6">
    <location>
        <begin position="680"/>
        <end position="699"/>
    </location>
</feature>
<evidence type="ECO:0000256" key="4">
    <source>
        <dbReference type="ARBA" id="ARBA00022989"/>
    </source>
</evidence>
<evidence type="ECO:0000259" key="7">
    <source>
        <dbReference type="Pfam" id="PF01578"/>
    </source>
</evidence>
<accession>A0A6N3D795</accession>
<evidence type="ECO:0000256" key="6">
    <source>
        <dbReference type="SAM" id="Phobius"/>
    </source>
</evidence>
<organism evidence="9">
    <name type="scientific">Paraprevotella clara</name>
    <dbReference type="NCBI Taxonomy" id="454154"/>
    <lineage>
        <taxon>Bacteria</taxon>
        <taxon>Pseudomonadati</taxon>
        <taxon>Bacteroidota</taxon>
        <taxon>Bacteroidia</taxon>
        <taxon>Bacteroidales</taxon>
        <taxon>Prevotellaceae</taxon>
        <taxon>Paraprevotella</taxon>
    </lineage>
</organism>
<feature type="transmembrane region" description="Helical" evidence="6">
    <location>
        <begin position="471"/>
        <end position="493"/>
    </location>
</feature>
<name>A0A6N3D795_9BACT</name>
<evidence type="ECO:0000256" key="1">
    <source>
        <dbReference type="ARBA" id="ARBA00004141"/>
    </source>
</evidence>
<reference evidence="9" key="1">
    <citation type="submission" date="2019-11" db="EMBL/GenBank/DDBJ databases">
        <authorList>
            <person name="Feng L."/>
        </authorList>
    </citation>
    <scope>NUCLEOTIDE SEQUENCE</scope>
    <source>
        <strain evidence="9">PclaraLFYP37</strain>
    </source>
</reference>
<feature type="transmembrane region" description="Helical" evidence="6">
    <location>
        <begin position="438"/>
        <end position="459"/>
    </location>
</feature>
<dbReference type="GO" id="GO:0020037">
    <property type="term" value="F:heme binding"/>
    <property type="evidence" value="ECO:0007669"/>
    <property type="project" value="InterPro"/>
</dbReference>
<keyword evidence="5 6" id="KW-0472">Membrane</keyword>